<dbReference type="GO" id="GO:0001164">
    <property type="term" value="F:RNA polymerase I core promoter sequence-specific DNA binding"/>
    <property type="evidence" value="ECO:0007669"/>
    <property type="project" value="InterPro"/>
</dbReference>
<keyword evidence="8" id="KW-0238">DNA-binding</keyword>
<keyword evidence="6" id="KW-0862">Zinc</keyword>
<dbReference type="Pfam" id="PF11781">
    <property type="entry name" value="Zn_ribbon_RRN7"/>
    <property type="match status" value="1"/>
</dbReference>
<dbReference type="GO" id="GO:0042790">
    <property type="term" value="P:nucleolar large rRNA transcription by RNA polymerase I"/>
    <property type="evidence" value="ECO:0007669"/>
    <property type="project" value="TreeGrafter"/>
</dbReference>
<keyword evidence="7" id="KW-0805">Transcription regulation</keyword>
<evidence type="ECO:0000259" key="12">
    <source>
        <dbReference type="Pfam" id="PF11781"/>
    </source>
</evidence>
<evidence type="ECO:0000256" key="5">
    <source>
        <dbReference type="ARBA" id="ARBA00022771"/>
    </source>
</evidence>
<dbReference type="PANTHER" id="PTHR31576:SF2">
    <property type="entry name" value="TATA BOX-BINDING PROTEIN-ASSOCIATED FACTOR RNA POLYMERASE I SUBUNIT B"/>
    <property type="match status" value="1"/>
</dbReference>
<dbReference type="PANTHER" id="PTHR31576">
    <property type="entry name" value="TATA BOX-BINDING PROTEIN-ASSOCIATED FACTOR RNA POLYMERASE I SUBUNIT B"/>
    <property type="match status" value="1"/>
</dbReference>
<accession>G0MYT9</accession>
<dbReference type="HOGENOM" id="CLU_015505_0_0_1"/>
<evidence type="ECO:0000256" key="11">
    <source>
        <dbReference type="ARBA" id="ARBA00032500"/>
    </source>
</evidence>
<dbReference type="OMA" id="WIHQLEM"/>
<dbReference type="eggNOG" id="ENOG502SDRV">
    <property type="taxonomic scope" value="Eukaryota"/>
</dbReference>
<evidence type="ECO:0000256" key="1">
    <source>
        <dbReference type="ARBA" id="ARBA00004604"/>
    </source>
</evidence>
<evidence type="ECO:0000256" key="2">
    <source>
        <dbReference type="ARBA" id="ARBA00006899"/>
    </source>
</evidence>
<dbReference type="GO" id="GO:0005668">
    <property type="term" value="C:RNA polymerase transcription factor SL1 complex"/>
    <property type="evidence" value="ECO:0007669"/>
    <property type="project" value="TreeGrafter"/>
</dbReference>
<dbReference type="Proteomes" id="UP000008068">
    <property type="component" value="Unassembled WGS sequence"/>
</dbReference>
<feature type="domain" description="RRN7-type" evidence="12">
    <location>
        <begin position="4"/>
        <end position="33"/>
    </location>
</feature>
<dbReference type="InterPro" id="IPR033599">
    <property type="entry name" value="TAF1B/Rrn7"/>
</dbReference>
<proteinExistence type="inferred from homology"/>
<evidence type="ECO:0000256" key="8">
    <source>
        <dbReference type="ARBA" id="ARBA00023125"/>
    </source>
</evidence>
<name>G0MYT9_CAEBE</name>
<evidence type="ECO:0000256" key="9">
    <source>
        <dbReference type="ARBA" id="ARBA00023163"/>
    </source>
</evidence>
<keyword evidence="5" id="KW-0863">Zinc-finger</keyword>
<dbReference type="STRING" id="135651.G0MYT9"/>
<evidence type="ECO:0000256" key="10">
    <source>
        <dbReference type="ARBA" id="ARBA00023242"/>
    </source>
</evidence>
<protein>
    <recommendedName>
        <fullName evidence="3">TATA box-binding protein-associated factor RNA polymerase I subunit B</fullName>
    </recommendedName>
    <alternativeName>
        <fullName evidence="11">TATA box-binding protein-associated factor 1B</fullName>
    </alternativeName>
</protein>
<evidence type="ECO:0000256" key="4">
    <source>
        <dbReference type="ARBA" id="ARBA00022723"/>
    </source>
</evidence>
<comment type="similarity">
    <text evidence="2">Belongs to the RRN7/TAF1B family.</text>
</comment>
<organism evidence="14">
    <name type="scientific">Caenorhabditis brenneri</name>
    <name type="common">Nematode worm</name>
    <dbReference type="NCBI Taxonomy" id="135651"/>
    <lineage>
        <taxon>Eukaryota</taxon>
        <taxon>Metazoa</taxon>
        <taxon>Ecdysozoa</taxon>
        <taxon>Nematoda</taxon>
        <taxon>Chromadorea</taxon>
        <taxon>Rhabditida</taxon>
        <taxon>Rhabditina</taxon>
        <taxon>Rhabditomorpha</taxon>
        <taxon>Rhabditoidea</taxon>
        <taxon>Rhabditidae</taxon>
        <taxon>Peloderinae</taxon>
        <taxon>Caenorhabditis</taxon>
    </lineage>
</organism>
<evidence type="ECO:0000256" key="3">
    <source>
        <dbReference type="ARBA" id="ARBA00018994"/>
    </source>
</evidence>
<keyword evidence="4" id="KW-0479">Metal-binding</keyword>
<dbReference type="AlphaFoldDB" id="G0MYT9"/>
<evidence type="ECO:0000256" key="6">
    <source>
        <dbReference type="ARBA" id="ARBA00022833"/>
    </source>
</evidence>
<dbReference type="OrthoDB" id="10069252at2759"/>
<dbReference type="InParanoid" id="G0MYT9"/>
<evidence type="ECO:0000313" key="13">
    <source>
        <dbReference type="EMBL" id="EGT47830.1"/>
    </source>
</evidence>
<gene>
    <name evidence="13" type="ORF">CAEBREN_10044</name>
</gene>
<keyword evidence="14" id="KW-1185">Reference proteome</keyword>
<keyword evidence="10" id="KW-0539">Nucleus</keyword>
<dbReference type="FunCoup" id="G0MYT9">
    <property type="interactions" value="1835"/>
</dbReference>
<comment type="subcellular location">
    <subcellularLocation>
        <location evidence="1">Nucleus</location>
        <location evidence="1">Nucleolus</location>
    </subcellularLocation>
</comment>
<dbReference type="GO" id="GO:0008270">
    <property type="term" value="F:zinc ion binding"/>
    <property type="evidence" value="ECO:0007669"/>
    <property type="project" value="UniProtKB-KW"/>
</dbReference>
<sequence>MPVTKNEKCNACGSYDFSINDGFKYCDRCGALLENFEELEEEEAGTTQKLVGSGKIKVKRNDGENRIKREAPIMVTATQVMAEAVEKRSDFLKRQIVRGEELPIPHDSTPDYLFRLALRIFSFTQVLSKAGFILVKELHFDPRLQNVILATFQRYLLHCKVAFCHSEQCGSDERLRFVAIMENIYYDEQKREEKRRNKLARRGKGAKALSRSAAAWTLLTQGNITENLDLDSDTEDDIVEDFNDVSKNFGNSINSSMEKMEVTQDTVNDEETMAVNDTTLGFVRKVTTALSKDALLRASQFVLSLELFVAVLHSAIMCTGYKNILVSDITRWVREDRFRISKRAIRLFRPSQPELIKREEADKPNAFPFLEPYMRFPLYEIVRTCTVFHQSLNLERNMVSQEFDALAARLIDNLNLPIDFLSRVLILESIVPCDMSPFLLKQVDVRLGYNFEQLSVLEPETMYDAFLSSFGRKERRREKDACNDVLISADTKLVAYILLAFRLTFDLDNAVSLSSRKIDVLGTDQFDVDTWIHQLEMRIKCWQGHDMTMVLRSTCPVPNMTINASFGPNYTCYDNKETPFVHRRTREAGFQNCIPPELSFNSTSTLPTVFDIRSNRYSSERCETEAVLAPLKFQRFVLRREKESNTKAFENTDPHSERTFFKDFTTDNITGVSESFDDQFPLAKRYSVYKRPDWLQNCTARKSQSGSKTGPFRFYLSNQVCEDLLGVAAPSFSHRFKFLLESLSLLIGEDQKAVYAAFVMLEMHLTSPERLEFLRRDLLTASPIPIQCQKFRNSTYHVPCKRKILAEQAIDRMEDLKYFIVASIKDDEEGIRSSENQHLVDLRNDKIREDLAEREKTQKTIMKLCYDFETFFSILALKFW</sequence>
<evidence type="ECO:0000313" key="14">
    <source>
        <dbReference type="Proteomes" id="UP000008068"/>
    </source>
</evidence>
<evidence type="ECO:0000256" key="7">
    <source>
        <dbReference type="ARBA" id="ARBA00023015"/>
    </source>
</evidence>
<dbReference type="EMBL" id="GL379821">
    <property type="protein sequence ID" value="EGT47830.1"/>
    <property type="molecule type" value="Genomic_DNA"/>
</dbReference>
<dbReference type="InterPro" id="IPR021752">
    <property type="entry name" value="TF_Rrn7_Zf"/>
</dbReference>
<keyword evidence="9" id="KW-0804">Transcription</keyword>
<reference evidence="14" key="1">
    <citation type="submission" date="2011-07" db="EMBL/GenBank/DDBJ databases">
        <authorList>
            <consortium name="Caenorhabditis brenneri Sequencing and Analysis Consortium"/>
            <person name="Wilson R.K."/>
        </authorList>
    </citation>
    <scope>NUCLEOTIDE SEQUENCE [LARGE SCALE GENOMIC DNA]</scope>
    <source>
        <strain evidence="14">PB2801</strain>
    </source>
</reference>
<dbReference type="GO" id="GO:0070860">
    <property type="term" value="C:RNA polymerase I core factor complex"/>
    <property type="evidence" value="ECO:0007669"/>
    <property type="project" value="InterPro"/>
</dbReference>